<name>A0A6B3BPZ6_9ACTN</name>
<dbReference type="Pfam" id="PF08388">
    <property type="entry name" value="GIIM"/>
    <property type="match status" value="1"/>
</dbReference>
<gene>
    <name evidence="3" type="ORF">G3I71_11350</name>
</gene>
<protein>
    <recommendedName>
        <fullName evidence="2">Group II intron maturase-specific domain-containing protein</fullName>
    </recommendedName>
</protein>
<feature type="domain" description="Group II intron maturase-specific" evidence="2">
    <location>
        <begin position="86"/>
        <end position="136"/>
    </location>
</feature>
<accession>A0A6B3BPZ6</accession>
<reference evidence="3" key="1">
    <citation type="submission" date="2020-01" db="EMBL/GenBank/DDBJ databases">
        <title>Insect and environment-associated Actinomycetes.</title>
        <authorList>
            <person name="Currrie C."/>
            <person name="Chevrette M."/>
            <person name="Carlson C."/>
            <person name="Stubbendieck R."/>
            <person name="Wendt-Pienkowski E."/>
        </authorList>
    </citation>
    <scope>NUCLEOTIDE SEQUENCE</scope>
    <source>
        <strain evidence="3">SID12501</strain>
    </source>
</reference>
<organism evidence="3">
    <name type="scientific">Streptomyces sp. SID12501</name>
    <dbReference type="NCBI Taxonomy" id="2706042"/>
    <lineage>
        <taxon>Bacteria</taxon>
        <taxon>Bacillati</taxon>
        <taxon>Actinomycetota</taxon>
        <taxon>Actinomycetes</taxon>
        <taxon>Kitasatosporales</taxon>
        <taxon>Streptomycetaceae</taxon>
        <taxon>Streptomyces</taxon>
    </lineage>
</organism>
<dbReference type="AlphaFoldDB" id="A0A6B3BPZ6"/>
<dbReference type="EMBL" id="JAAGLU010000008">
    <property type="protein sequence ID" value="NEC86402.1"/>
    <property type="molecule type" value="Genomic_DNA"/>
</dbReference>
<evidence type="ECO:0000259" key="2">
    <source>
        <dbReference type="Pfam" id="PF08388"/>
    </source>
</evidence>
<feature type="region of interest" description="Disordered" evidence="1">
    <location>
        <begin position="1"/>
        <end position="46"/>
    </location>
</feature>
<comment type="caution">
    <text evidence="3">The sequence shown here is derived from an EMBL/GenBank/DDBJ whole genome shotgun (WGS) entry which is preliminary data.</text>
</comment>
<proteinExistence type="predicted"/>
<dbReference type="InterPro" id="IPR013597">
    <property type="entry name" value="Mat_intron_G2"/>
</dbReference>
<evidence type="ECO:0000313" key="3">
    <source>
        <dbReference type="EMBL" id="NEC86402.1"/>
    </source>
</evidence>
<sequence length="156" mass="18072">MGDPRPGRTRRRDPPLFPPAPASAPHRPRLLPRPARPLHPGREPHAQVEHMSEGYGFLGFHVQWRRKPGTKDKWHVCTFIAARPVRQLKDKIRDLTPRTSQTNPRDLLFRINQILNGWANKFKHAVAKHTFRMLANFRLATGRQTDRGKPRHRVSG</sequence>
<evidence type="ECO:0000256" key="1">
    <source>
        <dbReference type="SAM" id="MobiDB-lite"/>
    </source>
</evidence>